<feature type="non-terminal residue" evidence="2">
    <location>
        <position position="264"/>
    </location>
</feature>
<feature type="compositionally biased region" description="Basic and acidic residues" evidence="1">
    <location>
        <begin position="102"/>
        <end position="115"/>
    </location>
</feature>
<accession>A0A6J4ID77</accession>
<feature type="region of interest" description="Disordered" evidence="1">
    <location>
        <begin position="1"/>
        <end position="264"/>
    </location>
</feature>
<feature type="compositionally biased region" description="Basic residues" evidence="1">
    <location>
        <begin position="244"/>
        <end position="253"/>
    </location>
</feature>
<gene>
    <name evidence="2" type="ORF">AVDCRST_MAG52-2028</name>
</gene>
<reference evidence="2" key="1">
    <citation type="submission" date="2020-02" db="EMBL/GenBank/DDBJ databases">
        <authorList>
            <person name="Meier V. D."/>
        </authorList>
    </citation>
    <scope>NUCLEOTIDE SEQUENCE</scope>
    <source>
        <strain evidence="2">AVDCRST_MAG52</strain>
    </source>
</reference>
<feature type="compositionally biased region" description="Basic and acidic residues" evidence="1">
    <location>
        <begin position="151"/>
        <end position="165"/>
    </location>
</feature>
<evidence type="ECO:0000313" key="2">
    <source>
        <dbReference type="EMBL" id="CAA9249206.1"/>
    </source>
</evidence>
<feature type="compositionally biased region" description="Gly residues" evidence="1">
    <location>
        <begin position="81"/>
        <end position="101"/>
    </location>
</feature>
<feature type="compositionally biased region" description="Gly residues" evidence="1">
    <location>
        <begin position="213"/>
        <end position="224"/>
    </location>
</feature>
<sequence>ETEPPWLGRGRLAADPAVLRGRDDRPGPLRRPLLPRGRRHQHAGRVGVRGPPADERLLRRPGGADPRRRRAAAPYAAPRRGTGGSGAARRGGAGGPAGGGLPDRRRLGDARDRRGSVPRRRRAGPDRPRLRGAAALGGPGDDAGPARAARSRRDGLLPDRRDRLPGRGRHGTGGGVPPAARAGPHRCGAVAARPARGRDGLTQPAGGARPGAHGTGGAGPGARRGPGVPRAARAPGDRAGHPAGARRRPRRRRPLGEPRAPTRL</sequence>
<feature type="compositionally biased region" description="Low complexity" evidence="1">
    <location>
        <begin position="225"/>
        <end position="234"/>
    </location>
</feature>
<protein>
    <submittedName>
        <fullName evidence="2">Uncharacterized protein</fullName>
    </submittedName>
</protein>
<feature type="non-terminal residue" evidence="2">
    <location>
        <position position="1"/>
    </location>
</feature>
<name>A0A6J4ID77_9ACTN</name>
<organism evidence="2">
    <name type="scientific">uncultured Blastococcus sp</name>
    <dbReference type="NCBI Taxonomy" id="217144"/>
    <lineage>
        <taxon>Bacteria</taxon>
        <taxon>Bacillati</taxon>
        <taxon>Actinomycetota</taxon>
        <taxon>Actinomycetes</taxon>
        <taxon>Geodermatophilales</taxon>
        <taxon>Geodermatophilaceae</taxon>
        <taxon>Blastococcus</taxon>
        <taxon>environmental samples</taxon>
    </lineage>
</organism>
<dbReference type="AlphaFoldDB" id="A0A6J4ID77"/>
<dbReference type="EMBL" id="CADCTN010000144">
    <property type="protein sequence ID" value="CAA9249206.1"/>
    <property type="molecule type" value="Genomic_DNA"/>
</dbReference>
<proteinExistence type="predicted"/>
<evidence type="ECO:0000256" key="1">
    <source>
        <dbReference type="SAM" id="MobiDB-lite"/>
    </source>
</evidence>